<feature type="transmembrane region" description="Helical" evidence="1">
    <location>
        <begin position="80"/>
        <end position="102"/>
    </location>
</feature>
<feature type="transmembrane region" description="Helical" evidence="1">
    <location>
        <begin position="149"/>
        <end position="166"/>
    </location>
</feature>
<reference evidence="4" key="1">
    <citation type="journal article" date="2021" name="PeerJ">
        <title>Extensive microbial diversity within the chicken gut microbiome revealed by metagenomics and culture.</title>
        <authorList>
            <person name="Gilroy R."/>
            <person name="Ravi A."/>
            <person name="Getino M."/>
            <person name="Pursley I."/>
            <person name="Horton D.L."/>
            <person name="Alikhan N.F."/>
            <person name="Baker D."/>
            <person name="Gharbi K."/>
            <person name="Hall N."/>
            <person name="Watson M."/>
            <person name="Adriaenssens E.M."/>
            <person name="Foster-Nyarko E."/>
            <person name="Jarju S."/>
            <person name="Secka A."/>
            <person name="Antonio M."/>
            <person name="Oren A."/>
            <person name="Chaudhuri R.R."/>
            <person name="La Ragione R."/>
            <person name="Hildebrand F."/>
            <person name="Pallen M.J."/>
        </authorList>
    </citation>
    <scope>NUCLEOTIDE SEQUENCE</scope>
    <source>
        <strain evidence="4">378</strain>
    </source>
</reference>
<feature type="transmembrane region" description="Helical" evidence="1">
    <location>
        <begin position="328"/>
        <end position="349"/>
    </location>
</feature>
<evidence type="ECO:0000313" key="5">
    <source>
        <dbReference type="Proteomes" id="UP000733611"/>
    </source>
</evidence>
<comment type="caution">
    <text evidence="4">The sequence shown here is derived from an EMBL/GenBank/DDBJ whole genome shotgun (WGS) entry which is preliminary data.</text>
</comment>
<dbReference type="InterPro" id="IPR050879">
    <property type="entry name" value="Acyltransferase_3"/>
</dbReference>
<organism evidence="4 5">
    <name type="scientific">Candidatus Anaerobiospirillum pullicola</name>
    <dbReference type="NCBI Taxonomy" id="2838451"/>
    <lineage>
        <taxon>Bacteria</taxon>
        <taxon>Pseudomonadati</taxon>
        <taxon>Pseudomonadota</taxon>
        <taxon>Gammaproteobacteria</taxon>
        <taxon>Aeromonadales</taxon>
        <taxon>Succinivibrionaceae</taxon>
        <taxon>Anaerobiospirillum</taxon>
    </lineage>
</organism>
<dbReference type="Pfam" id="PF01757">
    <property type="entry name" value="Acyl_transf_3"/>
    <property type="match status" value="1"/>
</dbReference>
<dbReference type="GO" id="GO:0016020">
    <property type="term" value="C:membrane"/>
    <property type="evidence" value="ECO:0007669"/>
    <property type="project" value="TreeGrafter"/>
</dbReference>
<evidence type="ECO:0000256" key="1">
    <source>
        <dbReference type="SAM" id="Phobius"/>
    </source>
</evidence>
<name>A0A948TGI7_9GAMM</name>
<feature type="transmembrane region" description="Helical" evidence="1">
    <location>
        <begin position="171"/>
        <end position="192"/>
    </location>
</feature>
<dbReference type="GO" id="GO:0016747">
    <property type="term" value="F:acyltransferase activity, transferring groups other than amino-acyl groups"/>
    <property type="evidence" value="ECO:0007669"/>
    <property type="project" value="InterPro"/>
</dbReference>
<feature type="transmembrane region" description="Helical" evidence="1">
    <location>
        <begin position="12"/>
        <end position="30"/>
    </location>
</feature>
<feature type="transmembrane region" description="Helical" evidence="1">
    <location>
        <begin position="304"/>
        <end position="322"/>
    </location>
</feature>
<proteinExistence type="predicted"/>
<feature type="domain" description="SGNH" evidence="3">
    <location>
        <begin position="463"/>
        <end position="707"/>
    </location>
</feature>
<keyword evidence="4" id="KW-0012">Acyltransferase</keyword>
<dbReference type="EMBL" id="JAHLFE010000123">
    <property type="protein sequence ID" value="MBU3844441.1"/>
    <property type="molecule type" value="Genomic_DNA"/>
</dbReference>
<evidence type="ECO:0000313" key="4">
    <source>
        <dbReference type="EMBL" id="MBU3844441.1"/>
    </source>
</evidence>
<dbReference type="PANTHER" id="PTHR23028">
    <property type="entry name" value="ACETYLTRANSFERASE"/>
    <property type="match status" value="1"/>
</dbReference>
<protein>
    <submittedName>
        <fullName evidence="4">Acyltransferase</fullName>
    </submittedName>
</protein>
<dbReference type="Pfam" id="PF19040">
    <property type="entry name" value="SGNH"/>
    <property type="match status" value="1"/>
</dbReference>
<feature type="transmembrane region" description="Helical" evidence="1">
    <location>
        <begin position="385"/>
        <end position="405"/>
    </location>
</feature>
<sequence length="749" mass="84616">MAKNLRSDITGLRALAVVAVTLYHVTHVLMPEITWFKGGFLGVDIFFVISGYLMTMIIMRGLDKGNFSLWDFYKRRAKRICPALWLTVAVFVILGLLVVGTADLMRMCYEGLYALLFVSNIYFSQKTDYFANSALDQVFLHTWSLSVEWQFYIFYPVVLMLIRRVASDQSYVARFILVLTVISFIFGCYYTVLAPQSSYYLLPARAFELLMGALAYFYSLANLQRRAYQYLQRWSLHEPYAALAAQLFAHTQSTGAGAVSATAAQQIVSKSKSKHSSNDDWVLMTGRPRAIFVTLSHLCLRLKAGPLEALGLVLLLISLFVVDNSAGWPAYSACLPLIGTYLCIAANHQRSYLRFWPFQKLGLWSYAIYLVHWPILVFATKLGFLGWSLEMLLPIVICGVLLHYGVERRRNYGYLFVGVYALSCAAVGYVLYTKASFRFDGEVTRYAQYGGHTVPFEGTINSIGDLKRKPDFILIGDSFARHYTLDLIDRGLHVVTVFRDGCYSFAQHVNVRPEGVVDGKCSDRYQAAVRAVQMHPELPVVVAQDWPRYRNRLLNRYTGERVSEEDFAQAVEMDLLALARDFAPARVYVLATPRQTVYDIGSTCMYLQALDNPLTRLLSKYFTCRKSMDLPEVPFNQQLEQMIAAMPQPIGAGFVVNGTRPADHAVMSYLDPNDAICTDGKCEVLVGKYIPVFQDGLHYSWAGSIKVVSYLLFSIGVEQGRVRTEFEDENLNLENGQPLYAPDAQPQLQ</sequence>
<keyword evidence="1" id="KW-1133">Transmembrane helix</keyword>
<dbReference type="GO" id="GO:0009103">
    <property type="term" value="P:lipopolysaccharide biosynthetic process"/>
    <property type="evidence" value="ECO:0007669"/>
    <property type="project" value="TreeGrafter"/>
</dbReference>
<dbReference type="InterPro" id="IPR043968">
    <property type="entry name" value="SGNH"/>
</dbReference>
<feature type="transmembrane region" description="Helical" evidence="1">
    <location>
        <begin position="198"/>
        <end position="218"/>
    </location>
</feature>
<evidence type="ECO:0000259" key="3">
    <source>
        <dbReference type="Pfam" id="PF19040"/>
    </source>
</evidence>
<reference evidence="4" key="2">
    <citation type="submission" date="2021-04" db="EMBL/GenBank/DDBJ databases">
        <authorList>
            <person name="Gilroy R."/>
        </authorList>
    </citation>
    <scope>NUCLEOTIDE SEQUENCE</scope>
    <source>
        <strain evidence="4">378</strain>
    </source>
</reference>
<dbReference type="AlphaFoldDB" id="A0A948TGI7"/>
<accession>A0A948TGI7</accession>
<keyword evidence="4" id="KW-0808">Transferase</keyword>
<dbReference type="PANTHER" id="PTHR23028:SF53">
    <property type="entry name" value="ACYL_TRANSF_3 DOMAIN-CONTAINING PROTEIN"/>
    <property type="match status" value="1"/>
</dbReference>
<evidence type="ECO:0000259" key="2">
    <source>
        <dbReference type="Pfam" id="PF01757"/>
    </source>
</evidence>
<dbReference type="InterPro" id="IPR002656">
    <property type="entry name" value="Acyl_transf_3_dom"/>
</dbReference>
<keyword evidence="1" id="KW-0472">Membrane</keyword>
<gene>
    <name evidence="4" type="ORF">H9847_06185</name>
</gene>
<feature type="transmembrane region" description="Helical" evidence="1">
    <location>
        <begin position="361"/>
        <end position="379"/>
    </location>
</feature>
<feature type="transmembrane region" description="Helical" evidence="1">
    <location>
        <begin position="36"/>
        <end position="59"/>
    </location>
</feature>
<feature type="domain" description="Acyltransferase 3" evidence="2">
    <location>
        <begin position="8"/>
        <end position="401"/>
    </location>
</feature>
<keyword evidence="1" id="KW-0812">Transmembrane</keyword>
<feature type="transmembrane region" description="Helical" evidence="1">
    <location>
        <begin position="412"/>
        <end position="432"/>
    </location>
</feature>
<dbReference type="Proteomes" id="UP000733611">
    <property type="component" value="Unassembled WGS sequence"/>
</dbReference>